<dbReference type="EMBL" id="QHHQ01000001">
    <property type="protein sequence ID" value="RAI03212.1"/>
    <property type="molecule type" value="Genomic_DNA"/>
</dbReference>
<evidence type="ECO:0000259" key="5">
    <source>
        <dbReference type="Pfam" id="PF13458"/>
    </source>
</evidence>
<dbReference type="OrthoDB" id="9802022at2"/>
<keyword evidence="7" id="KW-1185">Reference proteome</keyword>
<dbReference type="GO" id="GO:0006865">
    <property type="term" value="P:amino acid transport"/>
    <property type="evidence" value="ECO:0007669"/>
    <property type="project" value="UniProtKB-KW"/>
</dbReference>
<evidence type="ECO:0000256" key="1">
    <source>
        <dbReference type="ARBA" id="ARBA00010062"/>
    </source>
</evidence>
<evidence type="ECO:0000256" key="2">
    <source>
        <dbReference type="ARBA" id="ARBA00022729"/>
    </source>
</evidence>
<gene>
    <name evidence="6" type="ORF">DLJ53_01430</name>
</gene>
<sequence length="400" mass="41823">MATFRPTRRSVLAGMTASLAAPAVLRAQAAFAQGGPIKLGSLTPLTGVGGNYGPFMRDAIAGVIGAVNEAGGVLGREIVLVSEDTQTSPEAAVRAARKLIDVDGVAAIMGTWASSVTTAVAPLCWENQTMLFCVSGADSITLLPHRGFIARTQPNSKLQNDVATAFMVDQGATHLGWIGPQTPFAQGNIDNMTRIAGENGMEMDSLIYEADKSTYRSEVDTIMRAGPDFILLGGYTADTTVLLRDLWQAGYEGKLIGPAYAVNQTVLDALPADVLEGIFTWEPAPAIGSPAYANVQKILGVETVDPYSAQCYDHANLAILSIAAGGEATGATIRDSLRTISQGEGTVVSSAVEGLPIIADGVNYDGASGPCDFNEIGDITGTQFLFKRIEDGAAVEFART</sequence>
<feature type="domain" description="Leucine-binding protein" evidence="5">
    <location>
        <begin position="36"/>
        <end position="340"/>
    </location>
</feature>
<evidence type="ECO:0000313" key="6">
    <source>
        <dbReference type="EMBL" id="RAI03212.1"/>
    </source>
</evidence>
<name>A0A8B2P264_9HYPH</name>
<dbReference type="Gene3D" id="3.40.50.2300">
    <property type="match status" value="2"/>
</dbReference>
<reference evidence="6 7" key="1">
    <citation type="submission" date="2018-05" db="EMBL/GenBank/DDBJ databases">
        <title>Acuticoccus sediminis sp. nov., isolated from deep-sea sediment of Indian Ocean.</title>
        <authorList>
            <person name="Liu X."/>
            <person name="Lai Q."/>
            <person name="Du Y."/>
            <person name="Sun F."/>
            <person name="Zhang X."/>
            <person name="Wang S."/>
            <person name="Shao Z."/>
        </authorList>
    </citation>
    <scope>NUCLEOTIDE SEQUENCE [LARGE SCALE GENOMIC DNA]</scope>
    <source>
        <strain evidence="6 7">PTG4-2</strain>
    </source>
</reference>
<dbReference type="PANTHER" id="PTHR30483:SF6">
    <property type="entry name" value="PERIPLASMIC BINDING PROTEIN OF ABC TRANSPORTER FOR NATURAL AMINO ACIDS"/>
    <property type="match status" value="1"/>
</dbReference>
<dbReference type="PANTHER" id="PTHR30483">
    <property type="entry name" value="LEUCINE-SPECIFIC-BINDING PROTEIN"/>
    <property type="match status" value="1"/>
</dbReference>
<feature type="signal peptide" evidence="4">
    <location>
        <begin position="1"/>
        <end position="32"/>
    </location>
</feature>
<evidence type="ECO:0000256" key="4">
    <source>
        <dbReference type="SAM" id="SignalP"/>
    </source>
</evidence>
<dbReference type="AlphaFoldDB" id="A0A8B2P264"/>
<keyword evidence="2 4" id="KW-0732">Signal</keyword>
<evidence type="ECO:0000256" key="3">
    <source>
        <dbReference type="ARBA" id="ARBA00022970"/>
    </source>
</evidence>
<dbReference type="PROSITE" id="PS51318">
    <property type="entry name" value="TAT"/>
    <property type="match status" value="1"/>
</dbReference>
<feature type="chain" id="PRO_5032749094" evidence="4">
    <location>
        <begin position="33"/>
        <end position="400"/>
    </location>
</feature>
<dbReference type="InterPro" id="IPR006311">
    <property type="entry name" value="TAT_signal"/>
</dbReference>
<dbReference type="Proteomes" id="UP000249590">
    <property type="component" value="Unassembled WGS sequence"/>
</dbReference>
<proteinExistence type="inferred from homology"/>
<dbReference type="RefSeq" id="WP_111341694.1">
    <property type="nucleotide sequence ID" value="NZ_QHHQ01000001.1"/>
</dbReference>
<dbReference type="Pfam" id="PF13458">
    <property type="entry name" value="Peripla_BP_6"/>
    <property type="match status" value="1"/>
</dbReference>
<accession>A0A8B2P264</accession>
<keyword evidence="3" id="KW-0029">Amino-acid transport</keyword>
<dbReference type="InterPro" id="IPR028082">
    <property type="entry name" value="Peripla_BP_I"/>
</dbReference>
<keyword evidence="3" id="KW-0813">Transport</keyword>
<protein>
    <submittedName>
        <fullName evidence="6">ABC transporter substrate-binding protein</fullName>
    </submittedName>
</protein>
<evidence type="ECO:0000313" key="7">
    <source>
        <dbReference type="Proteomes" id="UP000249590"/>
    </source>
</evidence>
<comment type="caution">
    <text evidence="6">The sequence shown here is derived from an EMBL/GenBank/DDBJ whole genome shotgun (WGS) entry which is preliminary data.</text>
</comment>
<dbReference type="SUPFAM" id="SSF53822">
    <property type="entry name" value="Periplasmic binding protein-like I"/>
    <property type="match status" value="1"/>
</dbReference>
<dbReference type="InterPro" id="IPR028081">
    <property type="entry name" value="Leu-bd"/>
</dbReference>
<dbReference type="InterPro" id="IPR051010">
    <property type="entry name" value="BCAA_transport"/>
</dbReference>
<organism evidence="6 7">
    <name type="scientific">Acuticoccus sediminis</name>
    <dbReference type="NCBI Taxonomy" id="2184697"/>
    <lineage>
        <taxon>Bacteria</taxon>
        <taxon>Pseudomonadati</taxon>
        <taxon>Pseudomonadota</taxon>
        <taxon>Alphaproteobacteria</taxon>
        <taxon>Hyphomicrobiales</taxon>
        <taxon>Amorphaceae</taxon>
        <taxon>Acuticoccus</taxon>
    </lineage>
</organism>
<comment type="similarity">
    <text evidence="1">Belongs to the leucine-binding protein family.</text>
</comment>